<keyword evidence="1" id="KW-1133">Transmembrane helix</keyword>
<feature type="transmembrane region" description="Helical" evidence="1">
    <location>
        <begin position="95"/>
        <end position="112"/>
    </location>
</feature>
<feature type="transmembrane region" description="Helical" evidence="1">
    <location>
        <begin position="53"/>
        <end position="74"/>
    </location>
</feature>
<evidence type="ECO:0000256" key="1">
    <source>
        <dbReference type="SAM" id="Phobius"/>
    </source>
</evidence>
<dbReference type="RefSeq" id="WP_301342828.1">
    <property type="nucleotide sequence ID" value="NZ_JAQJJC010000006.1"/>
</dbReference>
<keyword evidence="1" id="KW-0812">Transmembrane</keyword>
<proteinExistence type="predicted"/>
<dbReference type="AlphaFoldDB" id="A0AAW7Q4Q8"/>
<organism evidence="2 3">
    <name type="scientific">Aliarcobacter butzleri</name>
    <dbReference type="NCBI Taxonomy" id="28197"/>
    <lineage>
        <taxon>Bacteria</taxon>
        <taxon>Pseudomonadati</taxon>
        <taxon>Campylobacterota</taxon>
        <taxon>Epsilonproteobacteria</taxon>
        <taxon>Campylobacterales</taxon>
        <taxon>Arcobacteraceae</taxon>
        <taxon>Aliarcobacter</taxon>
    </lineage>
</organism>
<gene>
    <name evidence="2" type="ORF">PJV88_05605</name>
</gene>
<comment type="caution">
    <text evidence="2">The sequence shown here is derived from an EMBL/GenBank/DDBJ whole genome shotgun (WGS) entry which is preliminary data.</text>
</comment>
<reference evidence="2" key="1">
    <citation type="journal article" date="2023" name="Microorganisms">
        <title>Genomic Characterization of Arcobacter butzleri Strains Isolated from Various Sources in Lithuania.</title>
        <authorList>
            <person name="Uljanovas D."/>
            <person name="Golz G."/>
            <person name="Fleischmann S."/>
            <person name="Kudirkiene E."/>
            <person name="Kasetiene N."/>
            <person name="Grineviciene A."/>
            <person name="Tamuleviciene E."/>
            <person name="Aksomaitiene J."/>
            <person name="Alter T."/>
            <person name="Malakauskas M."/>
        </authorList>
    </citation>
    <scope>NUCLEOTIDE SEQUENCE</scope>
    <source>
        <strain evidence="2">W48</strain>
    </source>
</reference>
<feature type="transmembrane region" description="Helical" evidence="1">
    <location>
        <begin position="118"/>
        <end position="136"/>
    </location>
</feature>
<sequence length="149" mass="17909">MWNNETIILFTLYFSPHIVMGLACIIMYVYFLVSLDKLAKNIKDNKSIFKYRILVWTQLIPIWNFIALIIYNIRINNEIRVLEKELNLDKNIIKYPYKILYVLIILIVFFIISFELNVWISFVLLCLIVISFIDCLERVIQVRKQIENL</sequence>
<dbReference type="Proteomes" id="UP001170713">
    <property type="component" value="Unassembled WGS sequence"/>
</dbReference>
<name>A0AAW7Q4Q8_9BACT</name>
<reference evidence="2" key="2">
    <citation type="submission" date="2023-01" db="EMBL/GenBank/DDBJ databases">
        <authorList>
            <person name="Uljanovas D."/>
        </authorList>
    </citation>
    <scope>NUCLEOTIDE SEQUENCE</scope>
    <source>
        <strain evidence="2">W48</strain>
    </source>
</reference>
<dbReference type="EMBL" id="JAQJJC010000006">
    <property type="protein sequence ID" value="MDN5114110.1"/>
    <property type="molecule type" value="Genomic_DNA"/>
</dbReference>
<evidence type="ECO:0000313" key="2">
    <source>
        <dbReference type="EMBL" id="MDN5114110.1"/>
    </source>
</evidence>
<feature type="transmembrane region" description="Helical" evidence="1">
    <location>
        <begin position="7"/>
        <end position="33"/>
    </location>
</feature>
<protein>
    <submittedName>
        <fullName evidence="2">Uncharacterized protein</fullName>
    </submittedName>
</protein>
<keyword evidence="1" id="KW-0472">Membrane</keyword>
<accession>A0AAW7Q4Q8</accession>
<evidence type="ECO:0000313" key="3">
    <source>
        <dbReference type="Proteomes" id="UP001170713"/>
    </source>
</evidence>